<reference evidence="3 4" key="1">
    <citation type="journal article" date="2012" name="Genome Biol.">
        <title>The genome of the polar eukaryotic microalga coccomyxa subellipsoidea reveals traits of cold adaptation.</title>
        <authorList>
            <person name="Blanc G."/>
            <person name="Agarkova I."/>
            <person name="Grimwood J."/>
            <person name="Kuo A."/>
            <person name="Brueggeman A."/>
            <person name="Dunigan D."/>
            <person name="Gurnon J."/>
            <person name="Ladunga I."/>
            <person name="Lindquist E."/>
            <person name="Lucas S."/>
            <person name="Pangilinan J."/>
            <person name="Proschold T."/>
            <person name="Salamov A."/>
            <person name="Schmutz J."/>
            <person name="Weeks D."/>
            <person name="Yamada T."/>
            <person name="Claverie J.M."/>
            <person name="Grigoriev I."/>
            <person name="Van Etten J."/>
            <person name="Lomsadze A."/>
            <person name="Borodovsky M."/>
        </authorList>
    </citation>
    <scope>NUCLEOTIDE SEQUENCE [LARGE SCALE GENOMIC DNA]</scope>
    <source>
        <strain evidence="3 4">C-169</strain>
    </source>
</reference>
<dbReference type="RefSeq" id="XP_005645097.1">
    <property type="nucleotide sequence ID" value="XM_005645040.1"/>
</dbReference>
<dbReference type="AlphaFoldDB" id="I0YQ84"/>
<organism evidence="3 4">
    <name type="scientific">Coccomyxa subellipsoidea (strain C-169)</name>
    <name type="common">Green microalga</name>
    <dbReference type="NCBI Taxonomy" id="574566"/>
    <lineage>
        <taxon>Eukaryota</taxon>
        <taxon>Viridiplantae</taxon>
        <taxon>Chlorophyta</taxon>
        <taxon>core chlorophytes</taxon>
        <taxon>Trebouxiophyceae</taxon>
        <taxon>Trebouxiophyceae incertae sedis</taxon>
        <taxon>Coccomyxaceae</taxon>
        <taxon>Coccomyxa</taxon>
        <taxon>Coccomyxa subellipsoidea</taxon>
    </lineage>
</organism>
<evidence type="ECO:0000256" key="1">
    <source>
        <dbReference type="SAM" id="Coils"/>
    </source>
</evidence>
<proteinExistence type="predicted"/>
<protein>
    <submittedName>
        <fullName evidence="3">Uncharacterized protein</fullName>
    </submittedName>
</protein>
<feature type="compositionally biased region" description="Low complexity" evidence="2">
    <location>
        <begin position="109"/>
        <end position="120"/>
    </location>
</feature>
<evidence type="ECO:0000256" key="2">
    <source>
        <dbReference type="SAM" id="MobiDB-lite"/>
    </source>
</evidence>
<dbReference type="KEGG" id="csl:COCSUDRAFT_67415"/>
<sequence length="345" mass="37640">MEGLEIEPASKSAAAILPAWPSPPPREVFMGPSTPRGSAGLHEEALLASCSSSEVGSSISEGATTPQILHAQHGKAAFLEAIVQTNSPTFITCSQCDGEDVLRLEASPSSSAAPCTSSRAESSAQASGQDYHEVRLVLRVPRNCQAQPSALPVNAAGKSPTTGPPDTALGVDGIELREQTHEEALLNTIDKLKADLSEKEVQRKYSADAAKRKAQECENLMRVVRELTESRSKLVAGKCVMAEKFAELQQEYMKVLRIADLSRTASRNNLAKADRATNLAKQVEDDLARQKRQLSALKERNCRLKLENAELRDKAALLERLDLHQYNTKSACMLEFTHFKIKETY</sequence>
<dbReference type="OrthoDB" id="515333at2759"/>
<evidence type="ECO:0000313" key="4">
    <source>
        <dbReference type="Proteomes" id="UP000007264"/>
    </source>
</evidence>
<dbReference type="EMBL" id="AGSI01000015">
    <property type="protein sequence ID" value="EIE20553.1"/>
    <property type="molecule type" value="Genomic_DNA"/>
</dbReference>
<feature type="coiled-coil region" evidence="1">
    <location>
        <begin position="273"/>
        <end position="300"/>
    </location>
</feature>
<dbReference type="Proteomes" id="UP000007264">
    <property type="component" value="Unassembled WGS sequence"/>
</dbReference>
<keyword evidence="1" id="KW-0175">Coiled coil</keyword>
<feature type="region of interest" description="Disordered" evidence="2">
    <location>
        <begin position="109"/>
        <end position="128"/>
    </location>
</feature>
<evidence type="ECO:0000313" key="3">
    <source>
        <dbReference type="EMBL" id="EIE20553.1"/>
    </source>
</evidence>
<comment type="caution">
    <text evidence="3">The sequence shown here is derived from an EMBL/GenBank/DDBJ whole genome shotgun (WGS) entry which is preliminary data.</text>
</comment>
<dbReference type="eggNOG" id="ENOG502T24G">
    <property type="taxonomic scope" value="Eukaryota"/>
</dbReference>
<dbReference type="GeneID" id="17038529"/>
<name>I0YQ84_COCSC</name>
<keyword evidence="4" id="KW-1185">Reference proteome</keyword>
<accession>I0YQ84</accession>
<gene>
    <name evidence="3" type="ORF">COCSUDRAFT_67415</name>
</gene>
<feature type="coiled-coil region" evidence="1">
    <location>
        <begin position="182"/>
        <end position="230"/>
    </location>
</feature>